<keyword evidence="6" id="KW-1185">Reference proteome</keyword>
<dbReference type="EMBL" id="CP138592">
    <property type="protein sequence ID" value="WPH04416.1"/>
    <property type="molecule type" value="Genomic_DNA"/>
</dbReference>
<proteinExistence type="predicted"/>
<feature type="region of interest" description="Disordered" evidence="1">
    <location>
        <begin position="1141"/>
        <end position="1294"/>
    </location>
</feature>
<evidence type="ECO:0008006" key="7">
    <source>
        <dbReference type="Google" id="ProtNLM"/>
    </source>
</evidence>
<accession>A0AAQ3R7I8</accession>
<evidence type="ECO:0000313" key="6">
    <source>
        <dbReference type="Proteomes" id="UP001303373"/>
    </source>
</evidence>
<feature type="transmembrane region" description="Helical" evidence="2">
    <location>
        <begin position="471"/>
        <end position="491"/>
    </location>
</feature>
<feature type="transmembrane region" description="Helical" evidence="2">
    <location>
        <begin position="511"/>
        <end position="530"/>
    </location>
</feature>
<dbReference type="Proteomes" id="UP001303373">
    <property type="component" value="Chromosome 13"/>
</dbReference>
<feature type="transmembrane region" description="Helical" evidence="2">
    <location>
        <begin position="377"/>
        <end position="395"/>
    </location>
</feature>
<protein>
    <recommendedName>
        <fullName evidence="7">Ion transport domain-containing protein</fullName>
    </recommendedName>
</protein>
<evidence type="ECO:0000256" key="1">
    <source>
        <dbReference type="SAM" id="MobiDB-lite"/>
    </source>
</evidence>
<name>A0AAQ3R7I8_9PEZI</name>
<gene>
    <name evidence="5" type="ORF">R9X50_00730700</name>
</gene>
<feature type="compositionally biased region" description="Polar residues" evidence="1">
    <location>
        <begin position="1011"/>
        <end position="1030"/>
    </location>
</feature>
<feature type="compositionally biased region" description="Basic and acidic residues" evidence="1">
    <location>
        <begin position="1285"/>
        <end position="1294"/>
    </location>
</feature>
<evidence type="ECO:0000256" key="2">
    <source>
        <dbReference type="SAM" id="Phobius"/>
    </source>
</evidence>
<feature type="transmembrane region" description="Helical" evidence="2">
    <location>
        <begin position="401"/>
        <end position="417"/>
    </location>
</feature>
<feature type="transmembrane region" description="Helical" evidence="2">
    <location>
        <begin position="542"/>
        <end position="559"/>
    </location>
</feature>
<feature type="domain" description="YVC1 N-terminal linker helical" evidence="3">
    <location>
        <begin position="114"/>
        <end position="294"/>
    </location>
</feature>
<feature type="domain" description="Calcium channel YVC1-like C-terminal transmembrane" evidence="4">
    <location>
        <begin position="382"/>
        <end position="689"/>
    </location>
</feature>
<dbReference type="InterPro" id="IPR056336">
    <property type="entry name" value="YVC1_C"/>
</dbReference>
<organism evidence="5 6">
    <name type="scientific">Acrodontium crateriforme</name>
    <dbReference type="NCBI Taxonomy" id="150365"/>
    <lineage>
        <taxon>Eukaryota</taxon>
        <taxon>Fungi</taxon>
        <taxon>Dikarya</taxon>
        <taxon>Ascomycota</taxon>
        <taxon>Pezizomycotina</taxon>
        <taxon>Dothideomycetes</taxon>
        <taxon>Dothideomycetidae</taxon>
        <taxon>Mycosphaerellales</taxon>
        <taxon>Teratosphaeriaceae</taxon>
        <taxon>Acrodontium</taxon>
    </lineage>
</organism>
<feature type="compositionally biased region" description="Low complexity" evidence="1">
    <location>
        <begin position="1230"/>
        <end position="1256"/>
    </location>
</feature>
<feature type="compositionally biased region" description="Acidic residues" evidence="1">
    <location>
        <begin position="44"/>
        <end position="56"/>
    </location>
</feature>
<reference evidence="5 6" key="1">
    <citation type="submission" date="2023-11" db="EMBL/GenBank/DDBJ databases">
        <title>An acidophilic fungus is an integral part of prey digestion in a carnivorous sundew plant.</title>
        <authorList>
            <person name="Tsai I.J."/>
        </authorList>
    </citation>
    <scope>NUCLEOTIDE SEQUENCE [LARGE SCALE GENOMIC DNA]</scope>
    <source>
        <strain evidence="5">169a</strain>
    </source>
</reference>
<feature type="compositionally biased region" description="Acidic residues" evidence="1">
    <location>
        <begin position="856"/>
        <end position="869"/>
    </location>
</feature>
<feature type="transmembrane region" description="Helical" evidence="2">
    <location>
        <begin position="624"/>
        <end position="644"/>
    </location>
</feature>
<dbReference type="Pfam" id="PF23317">
    <property type="entry name" value="YVC1_C"/>
    <property type="match status" value="1"/>
</dbReference>
<feature type="transmembrane region" description="Helical" evidence="2">
    <location>
        <begin position="571"/>
        <end position="592"/>
    </location>
</feature>
<feature type="transmembrane region" description="Helical" evidence="2">
    <location>
        <begin position="429"/>
        <end position="451"/>
    </location>
</feature>
<feature type="compositionally biased region" description="Polar residues" evidence="1">
    <location>
        <begin position="1177"/>
        <end position="1186"/>
    </location>
</feature>
<feature type="compositionally biased region" description="Polar residues" evidence="1">
    <location>
        <begin position="911"/>
        <end position="925"/>
    </location>
</feature>
<dbReference type="InterPro" id="IPR052971">
    <property type="entry name" value="TRP_calcium_channel"/>
</dbReference>
<keyword evidence="2" id="KW-1133">Transmembrane helix</keyword>
<evidence type="ECO:0000313" key="5">
    <source>
        <dbReference type="EMBL" id="WPH04416.1"/>
    </source>
</evidence>
<keyword evidence="2" id="KW-0812">Transmembrane</keyword>
<evidence type="ECO:0000259" key="3">
    <source>
        <dbReference type="Pfam" id="PF23190"/>
    </source>
</evidence>
<dbReference type="PANTHER" id="PTHR35859:SF4">
    <property type="entry name" value="MEMBRANE CHANNEL PROTEIN, PUTATIVE (AFU_ORTHOLOGUE AFUA_6G11300)-RELATED"/>
    <property type="match status" value="1"/>
</dbReference>
<feature type="region of interest" description="Disordered" evidence="1">
    <location>
        <begin position="770"/>
        <end position="1035"/>
    </location>
</feature>
<feature type="compositionally biased region" description="Acidic residues" evidence="1">
    <location>
        <begin position="82"/>
        <end position="94"/>
    </location>
</feature>
<feature type="region of interest" description="Disordered" evidence="1">
    <location>
        <begin position="1"/>
        <end position="95"/>
    </location>
</feature>
<evidence type="ECO:0000259" key="4">
    <source>
        <dbReference type="Pfam" id="PF23317"/>
    </source>
</evidence>
<feature type="compositionally biased region" description="Polar residues" evidence="1">
    <location>
        <begin position="964"/>
        <end position="1003"/>
    </location>
</feature>
<dbReference type="InterPro" id="IPR056337">
    <property type="entry name" value="LHD_YVC1"/>
</dbReference>
<dbReference type="PANTHER" id="PTHR35859">
    <property type="entry name" value="NONSELECTIVE CATION CHANNEL PROTEIN"/>
    <property type="match status" value="1"/>
</dbReference>
<sequence length="1294" mass="143557">MFSRLRPSQRGRNEDRSQEDEYSAFADIPETTRNRVVGRQTVETEPEDEADDDDNGNETYRSKGGPSYFDRQPHQRRYRDNPEEEDGEEDENEVDTPLLPIFSAPHLDRLPLYNITHSIRLLIVQRCETTLSWDQLRTPQISQFLVKPIQSEIRTNHFNRATLCALIANCLQFQKEGQTNPGNVGVCKTRGLISELLAMRLVKEFTTRELIDALSYDFDPLQGMTTETTAANNAGRGTPSFNDLQARRTAARGARVSTIEIAIRAQAKRFLAHTVVVQHLEAIWAGTIVFHAEADSLHRKPASPLGNTRNSGYGAINEHAPSNLPADAIVSRKSRDARLSAVSPVTRHTRRSATLYDPRDASLFKLSRLRVPRYRQVLATFSYATMLGLFIAVLVDRSLTITPLEIVFWIWSAGYMLDEIVGFTEQGFGLYILSFWNAFDLGILFLFVAYYCLRLYGIVIADQNKHHIASMAYDVLASTAVLLFPRLFSVLDHYRYFSQLLIAFRMMAQDLMAVLVLIIISCSGFFVAFTLSFSDEKTDANAVAYALFQLLMGFTPAAWEKWSSYNILGKGIMAVFMIICHFLIVTILITVLTNSFMAIVQNANEEHQFLFAINTISMVKSDALFSYVAPTNVIGWLLSPLRWFMPIRQYVKLNRYIIKVTHFPVLLIIFGYERIVLTGLTYEPTDLIEKMATKSSRPFAMSINKAQDLFSPGHRLREPSVISFHKSAALDEVFRRPFRGSTVRTTTRGMDRERRNSTNAVDKWMQLADEEGGASPPLEQPRSVLEQLETRRPKTKRALTGDRLGRRTRGFGPSAATKSVVSDPDFLSTSASRRPHRIEEESESIGDSNDNIPQETDADGDDEINDESDAAPMLGESAISVAPKNPSQGRGSDDDDDDVYQTPVAKRSPFMQMSSAARARMQQSPEMVHSSAVSYQGKPLTKRAGHGRQASSTTILFAPDAQDESSTSNPIQSSRSKNVHNSGTNTPDLNNSSAAQKTPNILIQNKLPKSRPTSQAKTRPSMLPHQQTMPKASKGLTFIDIARRPNREPSFNARALDLASDIGDNRFGPSIGFDAGGISGMPASFSEQLLREREAALRRAEDRRRSEEEEKGMVNRIMLSRMNTLEEGFREVLREIKDLSAAASHQGSTRRNSENEFGPPPLKSRYDRLRAAPPEPNTATSSSIGYGTSPALKTTLVGRISGNEKNPAARTSPIKAARRLTKGKEVDRPSSAGSAGAIGVVATDSAGSAQSQSPGGTVQAASGAARSVSPVAVDVEVQRPSRAVKMGDEGRDSE</sequence>
<feature type="compositionally biased region" description="Polar residues" evidence="1">
    <location>
        <begin position="845"/>
        <end position="854"/>
    </location>
</feature>
<keyword evidence="2" id="KW-0472">Membrane</keyword>
<dbReference type="Pfam" id="PF23190">
    <property type="entry name" value="LHD_TRPY1"/>
    <property type="match status" value="1"/>
</dbReference>